<gene>
    <name evidence="1" type="ORF">JR064_21595</name>
</gene>
<accession>A0ABS3B921</accession>
<dbReference type="Proteomes" id="UP000695802">
    <property type="component" value="Unassembled WGS sequence"/>
</dbReference>
<organism evidence="1 2">
    <name type="scientific">Xanthomonas bonasiae</name>
    <dbReference type="NCBI Taxonomy" id="2810351"/>
    <lineage>
        <taxon>Bacteria</taxon>
        <taxon>Pseudomonadati</taxon>
        <taxon>Pseudomonadota</taxon>
        <taxon>Gammaproteobacteria</taxon>
        <taxon>Lysobacterales</taxon>
        <taxon>Lysobacteraceae</taxon>
        <taxon>Xanthomonas</taxon>
    </lineage>
</organism>
<proteinExistence type="predicted"/>
<protein>
    <submittedName>
        <fullName evidence="1">Uncharacterized protein</fullName>
    </submittedName>
</protein>
<dbReference type="RefSeq" id="WP_206231088.1">
    <property type="nucleotide sequence ID" value="NZ_JAFIWB010000039.1"/>
</dbReference>
<sequence length="102" mass="11467">MSNDEKMQEVVEVLHGINITDDAIELFVTSTGYTKKEDFQIDVNTGFTGQSPVAITVLRIRPDFGKMRRNVVRICFTKAELGIEGWFEVALVNKIGNSFLNV</sequence>
<dbReference type="EMBL" id="JAFIWB010000039">
    <property type="protein sequence ID" value="MBN6104762.1"/>
    <property type="molecule type" value="Genomic_DNA"/>
</dbReference>
<reference evidence="1 2" key="1">
    <citation type="submission" date="2021-02" db="EMBL/GenBank/DDBJ databases">
        <title>Taxonomically Unique Crown Gall-Associated Xanthomonas Stains Have Deficiency in Virulence Repertories.</title>
        <authorList>
            <person name="Mafakheri H."/>
            <person name="Taghavi S.M."/>
            <person name="Dimkic I."/>
            <person name="Nemanja K."/>
            <person name="Osdaghi E."/>
        </authorList>
    </citation>
    <scope>NUCLEOTIDE SEQUENCE [LARGE SCALE GENOMIC DNA]</scope>
    <source>
        <strain evidence="1 2">FX4</strain>
    </source>
</reference>
<keyword evidence="2" id="KW-1185">Reference proteome</keyword>
<evidence type="ECO:0000313" key="2">
    <source>
        <dbReference type="Proteomes" id="UP000695802"/>
    </source>
</evidence>
<evidence type="ECO:0000313" key="1">
    <source>
        <dbReference type="EMBL" id="MBN6104762.1"/>
    </source>
</evidence>
<name>A0ABS3B921_9XANT</name>
<comment type="caution">
    <text evidence="1">The sequence shown here is derived from an EMBL/GenBank/DDBJ whole genome shotgun (WGS) entry which is preliminary data.</text>
</comment>